<sequence>MGRDKARRPQPHTSIEKEVAVTSHVIAGPLLEELRSLFLPVLERVDGRLPALLHEAFEDQISPFPSEVSR</sequence>
<reference evidence="1 2" key="1">
    <citation type="submission" date="2024-09" db="EMBL/GenBank/DDBJ databases">
        <authorList>
            <person name="Sun Q."/>
            <person name="Mori K."/>
        </authorList>
    </citation>
    <scope>NUCLEOTIDE SEQUENCE [LARGE SCALE GENOMIC DNA]</scope>
    <source>
        <strain evidence="1 2">CCM 7904</strain>
    </source>
</reference>
<protein>
    <recommendedName>
        <fullName evidence="3">Transposase, Mutator family</fullName>
    </recommendedName>
</protein>
<evidence type="ECO:0000313" key="1">
    <source>
        <dbReference type="EMBL" id="MFC0199210.1"/>
    </source>
</evidence>
<keyword evidence="2" id="KW-1185">Reference proteome</keyword>
<dbReference type="RefSeq" id="WP_378925951.1">
    <property type="nucleotide sequence ID" value="NZ_JBHLWQ010000021.1"/>
</dbReference>
<dbReference type="EMBL" id="JBHLWQ010000021">
    <property type="protein sequence ID" value="MFC0199210.1"/>
    <property type="molecule type" value="Genomic_DNA"/>
</dbReference>
<evidence type="ECO:0000313" key="2">
    <source>
        <dbReference type="Proteomes" id="UP001589795"/>
    </source>
</evidence>
<gene>
    <name evidence="1" type="ORF">ACFFIZ_02390</name>
</gene>
<feature type="non-terminal residue" evidence="1">
    <location>
        <position position="70"/>
    </location>
</feature>
<accession>A0ABV6CEP5</accession>
<dbReference type="Proteomes" id="UP001589795">
    <property type="component" value="Unassembled WGS sequence"/>
</dbReference>
<evidence type="ECO:0008006" key="3">
    <source>
        <dbReference type="Google" id="ProtNLM"/>
    </source>
</evidence>
<comment type="caution">
    <text evidence="1">The sequence shown here is derived from an EMBL/GenBank/DDBJ whole genome shotgun (WGS) entry which is preliminary data.</text>
</comment>
<proteinExistence type="predicted"/>
<organism evidence="1 2">
    <name type="scientific">Paracoccus rhizosphaerae</name>
    <dbReference type="NCBI Taxonomy" id="1133347"/>
    <lineage>
        <taxon>Bacteria</taxon>
        <taxon>Pseudomonadati</taxon>
        <taxon>Pseudomonadota</taxon>
        <taxon>Alphaproteobacteria</taxon>
        <taxon>Rhodobacterales</taxon>
        <taxon>Paracoccaceae</taxon>
        <taxon>Paracoccus</taxon>
    </lineage>
</organism>
<name>A0ABV6CEP5_9RHOB</name>